<dbReference type="GO" id="GO:0016787">
    <property type="term" value="F:hydrolase activity"/>
    <property type="evidence" value="ECO:0007669"/>
    <property type="project" value="UniProtKB-KW"/>
</dbReference>
<dbReference type="SUPFAM" id="SSF63829">
    <property type="entry name" value="Calcium-dependent phosphotriesterase"/>
    <property type="match status" value="1"/>
</dbReference>
<dbReference type="PRINTS" id="PR01790">
    <property type="entry name" value="SMP30FAMILY"/>
</dbReference>
<dbReference type="Gene3D" id="2.120.10.30">
    <property type="entry name" value="TolB, C-terminal domain"/>
    <property type="match status" value="1"/>
</dbReference>
<dbReference type="EMBL" id="LQPJ01000102">
    <property type="protein sequence ID" value="ORW24333.1"/>
    <property type="molecule type" value="Genomic_DNA"/>
</dbReference>
<dbReference type="InterPro" id="IPR013658">
    <property type="entry name" value="SGL"/>
</dbReference>
<organism evidence="4 5">
    <name type="scientific">Mycobacterium palustre</name>
    <dbReference type="NCBI Taxonomy" id="153971"/>
    <lineage>
        <taxon>Bacteria</taxon>
        <taxon>Bacillati</taxon>
        <taxon>Actinomycetota</taxon>
        <taxon>Actinomycetes</taxon>
        <taxon>Mycobacteriales</taxon>
        <taxon>Mycobacteriaceae</taxon>
        <taxon>Mycobacterium</taxon>
        <taxon>Mycobacterium simiae complex</taxon>
    </lineage>
</organism>
<dbReference type="STRING" id="153971.AWC19_09465"/>
<dbReference type="InterPro" id="IPR011042">
    <property type="entry name" value="6-blade_b-propeller_TolB-like"/>
</dbReference>
<reference evidence="4 5" key="1">
    <citation type="submission" date="2016-01" db="EMBL/GenBank/DDBJ databases">
        <title>The new phylogeny of the genus Mycobacterium.</title>
        <authorList>
            <person name="Tarcisio F."/>
            <person name="Conor M."/>
            <person name="Antonella G."/>
            <person name="Elisabetta G."/>
            <person name="Giulia F.S."/>
            <person name="Sara T."/>
            <person name="Anna F."/>
            <person name="Clotilde B."/>
            <person name="Roberto B."/>
            <person name="Veronica D.S."/>
            <person name="Fabio R."/>
            <person name="Monica P."/>
            <person name="Olivier J."/>
            <person name="Enrico T."/>
            <person name="Nicola S."/>
        </authorList>
    </citation>
    <scope>NUCLEOTIDE SEQUENCE [LARGE SCALE GENOMIC DNA]</scope>
    <source>
        <strain evidence="4 5">DSM 44572</strain>
    </source>
</reference>
<accession>A0A1X1ZLX5</accession>
<keyword evidence="2" id="KW-0378">Hydrolase</keyword>
<dbReference type="RefSeq" id="WP_085078647.1">
    <property type="nucleotide sequence ID" value="NZ_JACKRZ010000336.1"/>
</dbReference>
<evidence type="ECO:0000259" key="3">
    <source>
        <dbReference type="Pfam" id="PF08450"/>
    </source>
</evidence>
<proteinExistence type="inferred from homology"/>
<dbReference type="InterPro" id="IPR051262">
    <property type="entry name" value="SMP-30/CGR1_Lactonase"/>
</dbReference>
<dbReference type="Proteomes" id="UP000193529">
    <property type="component" value="Unassembled WGS sequence"/>
</dbReference>
<evidence type="ECO:0000313" key="4">
    <source>
        <dbReference type="EMBL" id="ORW24333.1"/>
    </source>
</evidence>
<protein>
    <submittedName>
        <fullName evidence="4">Gluconolactonase</fullName>
    </submittedName>
</protein>
<dbReference type="OrthoDB" id="2633250at2"/>
<dbReference type="InterPro" id="IPR005511">
    <property type="entry name" value="SMP-30"/>
</dbReference>
<keyword evidence="5" id="KW-1185">Reference proteome</keyword>
<gene>
    <name evidence="4" type="ORF">AWC19_09465</name>
</gene>
<dbReference type="PANTHER" id="PTHR47572">
    <property type="entry name" value="LIPOPROTEIN-RELATED"/>
    <property type="match status" value="1"/>
</dbReference>
<comment type="caution">
    <text evidence="4">The sequence shown here is derived from an EMBL/GenBank/DDBJ whole genome shotgun (WGS) entry which is preliminary data.</text>
</comment>
<evidence type="ECO:0000313" key="5">
    <source>
        <dbReference type="Proteomes" id="UP000193529"/>
    </source>
</evidence>
<dbReference type="Pfam" id="PF08450">
    <property type="entry name" value="SGL"/>
    <property type="match status" value="1"/>
</dbReference>
<name>A0A1X1ZLX5_9MYCO</name>
<dbReference type="PANTHER" id="PTHR47572:SF4">
    <property type="entry name" value="LACTONASE DRP35"/>
    <property type="match status" value="1"/>
</dbReference>
<dbReference type="AlphaFoldDB" id="A0A1X1ZLX5"/>
<comment type="similarity">
    <text evidence="1">Belongs to the SMP-30/CGR1 family.</text>
</comment>
<evidence type="ECO:0000256" key="2">
    <source>
        <dbReference type="ARBA" id="ARBA00022801"/>
    </source>
</evidence>
<evidence type="ECO:0000256" key="1">
    <source>
        <dbReference type="ARBA" id="ARBA00008853"/>
    </source>
</evidence>
<sequence>MTLVELANGFCCGVSPRWFEGLLWFSDMIGESVHTVDLKGSITALPVSGHRPFGLGFRPDGSLLIASADSRQLLCYDGEEIFVVAELSEAVDTDLGDMVVDHSGRAYIGSQTSQGGVILRADPDRNVAVVADDLENPSGMAISADGKRLIVAESTGRRLTAYTVYPDGSLSDRRIFADGLDGPPAGIALDVDDGVWVSMTLANRFERLVEGGSVTNRIETADQVATACALGGPQRKTLFLLTSTDAQGHKPSGAKVSRVRATIVDIPGSGLP</sequence>
<feature type="domain" description="SMP-30/Gluconolactonase/LRE-like region" evidence="3">
    <location>
        <begin position="13"/>
        <end position="243"/>
    </location>
</feature>